<protein>
    <recommendedName>
        <fullName evidence="3">lipoyl(octanoyl) transferase</fullName>
        <ecNumber evidence="3">2.3.1.181</ecNumber>
    </recommendedName>
</protein>
<dbReference type="EC" id="2.3.1.181" evidence="3"/>
<dbReference type="Pfam" id="PF21948">
    <property type="entry name" value="LplA-B_cat"/>
    <property type="match status" value="1"/>
</dbReference>
<keyword evidence="6" id="KW-1133">Transmembrane helix</keyword>
<comment type="pathway">
    <text evidence="1">Protein modification; protein lipoylation via endogenous pathway; protein N(6)-(lipoyl)lysine from octanoyl-[acyl-carrier-protein]: step 1/2.</text>
</comment>
<dbReference type="InterPro" id="IPR000544">
    <property type="entry name" value="Octanoyltransferase"/>
</dbReference>
<dbReference type="Gene3D" id="3.30.930.10">
    <property type="entry name" value="Bira Bifunctional Protein, Domain 2"/>
    <property type="match status" value="1"/>
</dbReference>
<keyword evidence="6" id="KW-0812">Transmembrane</keyword>
<evidence type="ECO:0000313" key="9">
    <source>
        <dbReference type="Proteomes" id="UP001224775"/>
    </source>
</evidence>
<proteinExistence type="inferred from homology"/>
<reference evidence="8" key="1">
    <citation type="submission" date="2023-06" db="EMBL/GenBank/DDBJ databases">
        <title>Survivors Of The Sea: Transcriptome response of Skeletonema marinoi to long-term dormancy.</title>
        <authorList>
            <person name="Pinder M.I.M."/>
            <person name="Kourtchenko O."/>
            <person name="Robertson E.K."/>
            <person name="Larsson T."/>
            <person name="Maumus F."/>
            <person name="Osuna-Cruz C.M."/>
            <person name="Vancaester E."/>
            <person name="Stenow R."/>
            <person name="Vandepoele K."/>
            <person name="Ploug H."/>
            <person name="Bruchert V."/>
            <person name="Godhe A."/>
            <person name="Topel M."/>
        </authorList>
    </citation>
    <scope>NUCLEOTIDE SEQUENCE</scope>
    <source>
        <strain evidence="8">R05AC</strain>
    </source>
</reference>
<dbReference type="PANTHER" id="PTHR10993">
    <property type="entry name" value="OCTANOYLTRANSFERASE"/>
    <property type="match status" value="1"/>
</dbReference>
<dbReference type="GO" id="GO:0033819">
    <property type="term" value="F:lipoyl(octanoyl) transferase activity"/>
    <property type="evidence" value="ECO:0007669"/>
    <property type="project" value="UniProtKB-EC"/>
</dbReference>
<keyword evidence="9" id="KW-1185">Reference proteome</keyword>
<dbReference type="HAMAP" id="MF_00013">
    <property type="entry name" value="LipB"/>
    <property type="match status" value="1"/>
</dbReference>
<evidence type="ECO:0000313" key="8">
    <source>
        <dbReference type="EMBL" id="KAK1747306.1"/>
    </source>
</evidence>
<keyword evidence="6" id="KW-0472">Membrane</keyword>
<evidence type="ECO:0000259" key="7">
    <source>
        <dbReference type="PROSITE" id="PS51733"/>
    </source>
</evidence>
<gene>
    <name evidence="8" type="ORF">QTG54_001269</name>
</gene>
<keyword evidence="4 8" id="KW-0808">Transferase</keyword>
<dbReference type="InterPro" id="IPR020605">
    <property type="entry name" value="Octanoyltransferase_CS"/>
</dbReference>
<accession>A0AAD8YIQ6</accession>
<dbReference type="InterPro" id="IPR045864">
    <property type="entry name" value="aa-tRNA-synth_II/BPL/LPL"/>
</dbReference>
<dbReference type="PROSITE" id="PS51733">
    <property type="entry name" value="BPL_LPL_CATALYTIC"/>
    <property type="match status" value="1"/>
</dbReference>
<dbReference type="PANTHER" id="PTHR10993:SF7">
    <property type="entry name" value="LIPOYLTRANSFERASE 2, MITOCHONDRIAL-RELATED"/>
    <property type="match status" value="1"/>
</dbReference>
<feature type="transmembrane region" description="Helical" evidence="6">
    <location>
        <begin position="39"/>
        <end position="63"/>
    </location>
</feature>
<evidence type="ECO:0000256" key="1">
    <source>
        <dbReference type="ARBA" id="ARBA00004821"/>
    </source>
</evidence>
<dbReference type="EMBL" id="JATAAI010000002">
    <property type="protein sequence ID" value="KAK1747306.1"/>
    <property type="molecule type" value="Genomic_DNA"/>
</dbReference>
<evidence type="ECO:0000256" key="3">
    <source>
        <dbReference type="ARBA" id="ARBA00012334"/>
    </source>
</evidence>
<evidence type="ECO:0000256" key="2">
    <source>
        <dbReference type="ARBA" id="ARBA00007907"/>
    </source>
</evidence>
<dbReference type="Proteomes" id="UP001224775">
    <property type="component" value="Unassembled WGS sequence"/>
</dbReference>
<dbReference type="AlphaFoldDB" id="A0AAD8YIQ6"/>
<dbReference type="SUPFAM" id="SSF55681">
    <property type="entry name" value="Class II aaRS and biotin synthetases"/>
    <property type="match status" value="1"/>
</dbReference>
<dbReference type="NCBIfam" id="TIGR00214">
    <property type="entry name" value="lipB"/>
    <property type="match status" value="1"/>
</dbReference>
<evidence type="ECO:0000256" key="4">
    <source>
        <dbReference type="ARBA" id="ARBA00022679"/>
    </source>
</evidence>
<keyword evidence="5 8" id="KW-0012">Acyltransferase</keyword>
<organism evidence="8 9">
    <name type="scientific">Skeletonema marinoi</name>
    <dbReference type="NCBI Taxonomy" id="267567"/>
    <lineage>
        <taxon>Eukaryota</taxon>
        <taxon>Sar</taxon>
        <taxon>Stramenopiles</taxon>
        <taxon>Ochrophyta</taxon>
        <taxon>Bacillariophyta</taxon>
        <taxon>Coscinodiscophyceae</taxon>
        <taxon>Thalassiosirophycidae</taxon>
        <taxon>Thalassiosirales</taxon>
        <taxon>Skeletonemataceae</taxon>
        <taxon>Skeletonema</taxon>
        <taxon>Skeletonema marinoi-dohrnii complex</taxon>
    </lineage>
</organism>
<evidence type="ECO:0000256" key="6">
    <source>
        <dbReference type="SAM" id="Phobius"/>
    </source>
</evidence>
<sequence length="362" mass="40837">MVDAWCKKHAIRCHQQQFITCARPSLVVKRMHSYNHVSMIIMQAFALCLLLSLLKLQLSVVAFTSPTKCVSRCQFQSLHLAPQQLGEFKPINLVGDEEKQIDRSTRGVWLYDFVSDTQEDNRIPYEEAWDLQKRLMEQQLSRIGKRPTDPPLYDQFVPLNINKKEGIDSNSLVGCDSIIMLQHDPVYTLGTASDTSFIHDYDDNGDNESRIPIVRIERGGEVTYHGPGQLTVYPILDLRGYNQDIHWYMRALEEAILLALEKAGVAGATREEDVTGVWVSNKKIAACGVKLKRWVTMHGVAVNVDIRSLENFEGIVPCGLEGREVTCVNDAIDGKQYTLQEFAIHMKAALEEIFGITLLSAA</sequence>
<name>A0AAD8YIQ6_9STRA</name>
<comment type="similarity">
    <text evidence="2">Belongs to the LipB family.</text>
</comment>
<dbReference type="GO" id="GO:0009249">
    <property type="term" value="P:protein lipoylation"/>
    <property type="evidence" value="ECO:0007669"/>
    <property type="project" value="InterPro"/>
</dbReference>
<feature type="domain" description="BPL/LPL catalytic" evidence="7">
    <location>
        <begin position="172"/>
        <end position="358"/>
    </location>
</feature>
<comment type="caution">
    <text evidence="8">The sequence shown here is derived from an EMBL/GenBank/DDBJ whole genome shotgun (WGS) entry which is preliminary data.</text>
</comment>
<dbReference type="CDD" id="cd16444">
    <property type="entry name" value="LipB"/>
    <property type="match status" value="1"/>
</dbReference>
<dbReference type="PROSITE" id="PS01313">
    <property type="entry name" value="LIPB"/>
    <property type="match status" value="1"/>
</dbReference>
<evidence type="ECO:0000256" key="5">
    <source>
        <dbReference type="ARBA" id="ARBA00023315"/>
    </source>
</evidence>
<dbReference type="InterPro" id="IPR004143">
    <property type="entry name" value="BPL_LPL_catalytic"/>
</dbReference>